<evidence type="ECO:0000313" key="2">
    <source>
        <dbReference type="Proteomes" id="UP000625711"/>
    </source>
</evidence>
<dbReference type="AlphaFoldDB" id="A0A834MA21"/>
<gene>
    <name evidence="1" type="ORF">GWI33_013352</name>
</gene>
<keyword evidence="2" id="KW-1185">Reference proteome</keyword>
<name>A0A834MA21_RHYFE</name>
<comment type="caution">
    <text evidence="1">The sequence shown here is derived from an EMBL/GenBank/DDBJ whole genome shotgun (WGS) entry which is preliminary data.</text>
</comment>
<sequence length="149" mass="16315">MPPIPRIDVGDPRITISGGSNLQPINASHYSKYALRKQKYSHCDALPFATAPETEYPTILGGRSAKSLSTNWNPEGTRFHLLAHNFSVMKHQGTRLSANDAPPAGQFAVSSVQTTRCPLTQTRSHSKDRDDAETLPIYGSFSVAYQGRS</sequence>
<dbReference type="EMBL" id="JAACXV010013200">
    <property type="protein sequence ID" value="KAF7273976.1"/>
    <property type="molecule type" value="Genomic_DNA"/>
</dbReference>
<evidence type="ECO:0000313" key="1">
    <source>
        <dbReference type="EMBL" id="KAF7273976.1"/>
    </source>
</evidence>
<proteinExistence type="predicted"/>
<dbReference type="Proteomes" id="UP000625711">
    <property type="component" value="Unassembled WGS sequence"/>
</dbReference>
<accession>A0A834MA21</accession>
<protein>
    <submittedName>
        <fullName evidence="1">Uncharacterized protein</fullName>
    </submittedName>
</protein>
<reference evidence="1" key="1">
    <citation type="submission" date="2020-08" db="EMBL/GenBank/DDBJ databases">
        <title>Genome sequencing and assembly of the red palm weevil Rhynchophorus ferrugineus.</title>
        <authorList>
            <person name="Dias G.B."/>
            <person name="Bergman C.M."/>
            <person name="Manee M."/>
        </authorList>
    </citation>
    <scope>NUCLEOTIDE SEQUENCE</scope>
    <source>
        <strain evidence="1">AA-2017</strain>
        <tissue evidence="1">Whole larva</tissue>
    </source>
</reference>
<organism evidence="1 2">
    <name type="scientific">Rhynchophorus ferrugineus</name>
    <name type="common">Red palm weevil</name>
    <name type="synonym">Curculio ferrugineus</name>
    <dbReference type="NCBI Taxonomy" id="354439"/>
    <lineage>
        <taxon>Eukaryota</taxon>
        <taxon>Metazoa</taxon>
        <taxon>Ecdysozoa</taxon>
        <taxon>Arthropoda</taxon>
        <taxon>Hexapoda</taxon>
        <taxon>Insecta</taxon>
        <taxon>Pterygota</taxon>
        <taxon>Neoptera</taxon>
        <taxon>Endopterygota</taxon>
        <taxon>Coleoptera</taxon>
        <taxon>Polyphaga</taxon>
        <taxon>Cucujiformia</taxon>
        <taxon>Curculionidae</taxon>
        <taxon>Dryophthorinae</taxon>
        <taxon>Rhynchophorus</taxon>
    </lineage>
</organism>